<name>A0AAF0V667_SOLVR</name>
<sequence length="78" mass="9139">FLYSNNPNSKGHNSLIQTRNSANLAYLEISFQELSCNIRQFKMNMKKLEIGSSHFWKKIQDLEIRPSVEISEFLANFE</sequence>
<accession>A0AAF0V667</accession>
<feature type="non-terminal residue" evidence="1">
    <location>
        <position position="1"/>
    </location>
</feature>
<dbReference type="EMBL" id="CP133623">
    <property type="protein sequence ID" value="WMV57446.1"/>
    <property type="molecule type" value="Genomic_DNA"/>
</dbReference>
<proteinExistence type="predicted"/>
<evidence type="ECO:0000313" key="2">
    <source>
        <dbReference type="Proteomes" id="UP001234989"/>
    </source>
</evidence>
<gene>
    <name evidence="1" type="ORF">MTR67_050831</name>
</gene>
<protein>
    <submittedName>
        <fullName evidence="1">Uncharacterized protein</fullName>
    </submittedName>
</protein>
<dbReference type="Proteomes" id="UP001234989">
    <property type="component" value="Chromosome 12"/>
</dbReference>
<reference evidence="1" key="1">
    <citation type="submission" date="2023-08" db="EMBL/GenBank/DDBJ databases">
        <title>A de novo genome assembly of Solanum verrucosum Schlechtendal, a Mexican diploid species geographically isolated from the other diploid A-genome species in potato relatives.</title>
        <authorList>
            <person name="Hosaka K."/>
        </authorList>
    </citation>
    <scope>NUCLEOTIDE SEQUENCE</scope>
    <source>
        <tissue evidence="1">Young leaves</tissue>
    </source>
</reference>
<keyword evidence="2" id="KW-1185">Reference proteome</keyword>
<dbReference type="AlphaFoldDB" id="A0AAF0V667"/>
<organism evidence="1 2">
    <name type="scientific">Solanum verrucosum</name>
    <dbReference type="NCBI Taxonomy" id="315347"/>
    <lineage>
        <taxon>Eukaryota</taxon>
        <taxon>Viridiplantae</taxon>
        <taxon>Streptophyta</taxon>
        <taxon>Embryophyta</taxon>
        <taxon>Tracheophyta</taxon>
        <taxon>Spermatophyta</taxon>
        <taxon>Magnoliopsida</taxon>
        <taxon>eudicotyledons</taxon>
        <taxon>Gunneridae</taxon>
        <taxon>Pentapetalae</taxon>
        <taxon>asterids</taxon>
        <taxon>lamiids</taxon>
        <taxon>Solanales</taxon>
        <taxon>Solanaceae</taxon>
        <taxon>Solanoideae</taxon>
        <taxon>Solaneae</taxon>
        <taxon>Solanum</taxon>
    </lineage>
</organism>
<evidence type="ECO:0000313" key="1">
    <source>
        <dbReference type="EMBL" id="WMV57446.1"/>
    </source>
</evidence>